<gene>
    <name evidence="2" type="ORF">ADK38_24615</name>
</gene>
<feature type="region of interest" description="Disordered" evidence="1">
    <location>
        <begin position="1"/>
        <end position="82"/>
    </location>
</feature>
<feature type="compositionally biased region" description="Basic residues" evidence="1">
    <location>
        <begin position="55"/>
        <end position="65"/>
    </location>
</feature>
<dbReference type="EMBL" id="LGUT01002146">
    <property type="protein sequence ID" value="KOG87585.1"/>
    <property type="molecule type" value="Genomic_DNA"/>
</dbReference>
<feature type="compositionally biased region" description="Basic residues" evidence="1">
    <location>
        <begin position="17"/>
        <end position="27"/>
    </location>
</feature>
<sequence>MGPKSTERPEGPGPGRPGRRHRLRFRLAARSGLPARLLQRRRPRRPGAAAPHHGGYARRGPHGLRPRASPLGRRGLGSGGVA</sequence>
<comment type="caution">
    <text evidence="2">The sequence shown here is derived from an EMBL/GenBank/DDBJ whole genome shotgun (WGS) entry which is preliminary data.</text>
</comment>
<reference evidence="2 3" key="1">
    <citation type="submission" date="2015-07" db="EMBL/GenBank/DDBJ databases">
        <authorList>
            <person name="Ju K.-S."/>
            <person name="Doroghazi J.R."/>
            <person name="Metcalf W.W."/>
        </authorList>
    </citation>
    <scope>NUCLEOTIDE SEQUENCE [LARGE SCALE GENOMIC DNA]</scope>
    <source>
        <strain evidence="2 3">NRRL B-3589</strain>
    </source>
</reference>
<proteinExistence type="predicted"/>
<protein>
    <submittedName>
        <fullName evidence="2">Uncharacterized protein</fullName>
    </submittedName>
</protein>
<accession>A0ABR5J2E4</accession>
<keyword evidence="3" id="KW-1185">Reference proteome</keyword>
<feature type="compositionally biased region" description="Basic and acidic residues" evidence="1">
    <location>
        <begin position="1"/>
        <end position="10"/>
    </location>
</feature>
<evidence type="ECO:0000256" key="1">
    <source>
        <dbReference type="SAM" id="MobiDB-lite"/>
    </source>
</evidence>
<feature type="non-terminal residue" evidence="2">
    <location>
        <position position="82"/>
    </location>
</feature>
<evidence type="ECO:0000313" key="3">
    <source>
        <dbReference type="Proteomes" id="UP000037020"/>
    </source>
</evidence>
<name>A0ABR5J2E4_9ACTN</name>
<dbReference type="Proteomes" id="UP000037020">
    <property type="component" value="Unassembled WGS sequence"/>
</dbReference>
<evidence type="ECO:0000313" key="2">
    <source>
        <dbReference type="EMBL" id="KOG87585.1"/>
    </source>
</evidence>
<organism evidence="2 3">
    <name type="scientific">Streptomyces varsoviensis</name>
    <dbReference type="NCBI Taxonomy" id="67373"/>
    <lineage>
        <taxon>Bacteria</taxon>
        <taxon>Bacillati</taxon>
        <taxon>Actinomycetota</taxon>
        <taxon>Actinomycetes</taxon>
        <taxon>Kitasatosporales</taxon>
        <taxon>Streptomycetaceae</taxon>
        <taxon>Streptomyces</taxon>
    </lineage>
</organism>